<dbReference type="GO" id="GO:1904158">
    <property type="term" value="P:axonemal central apparatus assembly"/>
    <property type="evidence" value="ECO:0007669"/>
    <property type="project" value="TreeGrafter"/>
</dbReference>
<dbReference type="RefSeq" id="XP_031785387.1">
    <property type="nucleotide sequence ID" value="XM_031929527.1"/>
</dbReference>
<reference evidence="9" key="1">
    <citation type="submission" date="2021-01" db="UniProtKB">
        <authorList>
            <consortium name="EnsemblMetazoa"/>
        </authorList>
    </citation>
    <scope>IDENTIFICATION</scope>
</reference>
<evidence type="ECO:0000256" key="4">
    <source>
        <dbReference type="ARBA" id="ARBA00023069"/>
    </source>
</evidence>
<dbReference type="InterPro" id="IPR033305">
    <property type="entry name" value="Hydin-like"/>
</dbReference>
<name>A0A7M7QCG7_NASVI</name>
<keyword evidence="5" id="KW-0966">Cell projection</keyword>
<evidence type="ECO:0000256" key="7">
    <source>
        <dbReference type="SAM" id="MobiDB-lite"/>
    </source>
</evidence>
<evidence type="ECO:0000256" key="3">
    <source>
        <dbReference type="ARBA" id="ARBA00022490"/>
    </source>
</evidence>
<dbReference type="OrthoDB" id="442692at2759"/>
<feature type="domain" description="HYDIN/VesB/CFA65-like Ig-like" evidence="8">
    <location>
        <begin position="173"/>
        <end position="265"/>
    </location>
</feature>
<dbReference type="KEGG" id="nvi:100678577"/>
<dbReference type="GO" id="GO:0003341">
    <property type="term" value="P:cilium movement"/>
    <property type="evidence" value="ECO:0007669"/>
    <property type="project" value="TreeGrafter"/>
</dbReference>
<dbReference type="GO" id="GO:0005930">
    <property type="term" value="C:axoneme"/>
    <property type="evidence" value="ECO:0007669"/>
    <property type="project" value="TreeGrafter"/>
</dbReference>
<comment type="subcellular location">
    <subcellularLocation>
        <location evidence="1">Cell projection</location>
        <location evidence="1">Cilium</location>
    </subcellularLocation>
    <subcellularLocation>
        <location evidence="2">Cytoplasm</location>
    </subcellularLocation>
</comment>
<feature type="region of interest" description="Disordered" evidence="7">
    <location>
        <begin position="1"/>
        <end position="29"/>
    </location>
</feature>
<evidence type="ECO:0000256" key="5">
    <source>
        <dbReference type="ARBA" id="ARBA00023273"/>
    </source>
</evidence>
<dbReference type="PANTHER" id="PTHR23053">
    <property type="entry name" value="DLEC1 DELETED IN LUNG AND ESOPHAGEAL CANCER 1"/>
    <property type="match status" value="1"/>
</dbReference>
<keyword evidence="3" id="KW-0963">Cytoplasm</keyword>
<dbReference type="InterPro" id="IPR013783">
    <property type="entry name" value="Ig-like_fold"/>
</dbReference>
<evidence type="ECO:0000259" key="8">
    <source>
        <dbReference type="Pfam" id="PF22544"/>
    </source>
</evidence>
<protein>
    <recommendedName>
        <fullName evidence="8">HYDIN/VesB/CFA65-like Ig-like domain-containing protein</fullName>
    </recommendedName>
</protein>
<accession>A0A7M7QCG7</accession>
<dbReference type="SMR" id="A0A7M7QCG7"/>
<proteinExistence type="predicted"/>
<dbReference type="Pfam" id="PF22544">
    <property type="entry name" value="HYDIN_VesB_CFA65-like_Ig"/>
    <property type="match status" value="1"/>
</dbReference>
<dbReference type="Proteomes" id="UP000002358">
    <property type="component" value="Chromosome 4"/>
</dbReference>
<dbReference type="GeneID" id="100678577"/>
<keyword evidence="6" id="KW-0175">Coiled coil</keyword>
<evidence type="ECO:0000256" key="2">
    <source>
        <dbReference type="ARBA" id="ARBA00004496"/>
    </source>
</evidence>
<dbReference type="Pfam" id="PF24771">
    <property type="entry name" value="Ig_CFAP74_1st"/>
    <property type="match status" value="1"/>
</dbReference>
<feature type="compositionally biased region" description="Basic and acidic residues" evidence="7">
    <location>
        <begin position="19"/>
        <end position="29"/>
    </location>
</feature>
<feature type="coiled-coil region" evidence="6">
    <location>
        <begin position="1991"/>
        <end position="2025"/>
    </location>
</feature>
<keyword evidence="10" id="KW-1185">Reference proteome</keyword>
<evidence type="ECO:0000256" key="6">
    <source>
        <dbReference type="SAM" id="Coils"/>
    </source>
</evidence>
<evidence type="ECO:0000313" key="10">
    <source>
        <dbReference type="Proteomes" id="UP000002358"/>
    </source>
</evidence>
<dbReference type="EnsemblMetazoa" id="XM_031929527">
    <property type="protein sequence ID" value="XP_031785387"/>
    <property type="gene ID" value="LOC100678577"/>
</dbReference>
<sequence length="4859" mass="555409">MDCECQPDETVSLKRQRSRGKDAMDVKNREKDDVKNMATYSPSEYIQKMTLNPESISCNIDKYREMESNIFTSSPRIVVFSKFEIGNVYRISLSICNTSQYPHYIKLLKSDDVSFNVVFKGSTLNARLAPGMALVYDVEFRPDEKRDYSHDITFTTDTETFIVPVIAIGPRALLSFPDDLDMERTAVKISKTKPVLLQNIGDGSTGFSIFPNNPSFTIMPSKGYLEIGEVQQVQINFTPLNTGISNGYIFLRYERGDIVRTVIYGEAEKCDVRVLNEHVEIENTFLGLSRQVSIEIQNNSDYILSYEWLRYKSIEIDLKERERCKNAIDPAKSLFLSDAISQSTRTLISHRIYSDKAEHLKHASFAFADTHFSLFAMKGEIWPRNSTNVIVTFTPKEVKNHLAVAYLEMKGLENRIAVSLAGKCIGPALELNLLSLDVQQVYLCSDYNYEIVCKNNGPIPGTLQHVQKDACFGSKITVEPSEVEIHIDKLKSMNLSFCSDRTGNFVERVDFVIKESSEVLSFVIKGTVICPLVRVDDVKIDFHTASIGFTTQKQLCFRNLSHTPIDFNVRVIDDGYEDPMTHEEFARTQTKPEFPTCPREFLISPSEGTVKPQKVIRIRLFYTPNVVRSEDVLIQICLCRSPNAEPLLIPVYCRAKTAAFEIDPPEINILSCFINFQYFKNLVIKNSSDVDGYFYIVPQEVDMCTRVLYSLSTYQGYLKSGESKEIILTVIVKTVGQQEITLRLLSLGLETQSPCCKVICSGQGPLVSVEPSQLHWGEVQLLQKKYLTLELINDSPISAEFTSAFSKNKSVWEVEPVSGQLEANESITLNIYILLRDKGKYFDHLYINILNGEKIDVSLSAIGIGTCIVFDPEILPEFNMGFLFSKQDINLPLTIKNEGNKHHYVLLTNVEKVRQGKNLTEEMDSRKFKIEPNIIELQPGLEKVLQCKIRWNVNESVSERWYIYATIDGKGKRELVGTSMFKATFIKPNVIFSKNELSFRLDIGYNHEMLQQEDELQITNQSGRSLNALLTIEPPFFIIDKCNCCTDNLDITLNNDDLFTLKVCFPFDIENSELLPQKYDGYIRIEYDEHKQIDTILCKAEVNFPHLVFIPSDINFYCVAGYSDEKRVKVINDSPLPVFYKIKWIKESFAYESLSPVSEKGSEELTRDENYLDNSISSISLPKYNNKPNIFDIMKMNHRNSSDIDESSKSCDTDNCECAEGESEKSSFQHSIFSIELLDRFLQITPEEGQISPYTEQSIYFSFNGYENMKMSVQAICEITCGSSQLLNVTATADIVRCQVEDYKLDYGLQLYCETSVRALKVMNQCMIPLSWSIEASTDLLQVMEAPQMLEPVSENLILIDRKPSAPGLYNEKLFLEVTNLEPFVIEAKWLATIPQIYLDVSRNDAFDKYPVEFGYNAVQLVMAEGSLHAEEPTRADCFSCDSVHDNTEFTDYEKLQLTDDNWYIIAKDENYPSQVDIDMAFERVIFRDHMQMNEDGLITSNIHANNERKSYLYAPSYVVNMGFVVVDQTTQISIPLRNYGYEKAKVKLKRDEKKKKVTKSCFYVQFQQNVEICQCENSTLNVIFSPKKDMFSQKRTDVSHKFYLEVKYGLTIPVHIEAAAVYPYVTVDVETLNFEKVFIGDCREMSFRLKNNALVGCQWKLFIEDTSKIPAKFAEMFYVKNVTGDLIPDEETIVKVYFKPYRNSIQARILIINVLNTSQESKSIKLIGCGLERKLKINKMNVKFPPVLPNAVLEEDLAIENNNVYPIEVYWQHLTNFSEINMIIRVLKHYYKKDEILVPQKRTNESILSPILTDFYKNLIYEMSLDNEFKNLIKTDFFLSEILDTPKTENESRVKKAKKGESIRNLNKSSNKLDLTKPNNAKVAFAFSDIDPNEIEKLLHGYINKLQKDLNFFETMKDPLTDVYEATDRETAINTTDTDTSKVEKSLIIIFHGAPYTEYQETACQSAKMLNLPLLNLNQIFLGALAVLQSESAKKLAGQIENRYNELTAKLEKLKNAAVVSNKQTTNVYDKVVQVLKKLPPREKVERMDMYTNYEHKVETIILILSVIESLDSSATSKGKSKTNTKNTTGKSIILPGVSHDLFRDILRDCMSQLKFKNGYVLQTLNNEFIKNEAIILNMLLEATGKSKFYLFITFYNSYELYERRYEKLHQTNVESNHEMIQTLGSSNEIVDVKSDQEKPKLSKKSKKISKRSSFLETSVPVTDMNLEEPAFAKEIQSTTIRKTRCIIPESDQIMKKMKDYHNNLSTLLAVINEWESGMLKVKDKNFKETTQIRINDSSRDTFFVWHIHSDDPWDKKIYQATNLQIISNFKDIALYASSTDKLSVPLLPSRTYTILKEYDQALSKSLTNQNFILLPQTTEPATELSKKSSETSILQLPNTEIRQNLEVQMILQPRESRKFKLKFSPMEVGQFKEEFVLGLIDNADTIFKIKVEGIADIPKLYMTPDFVFDKVKSTKVNDPNEPTYFLDTRICDFGNILISNTVKRIHKKVTNIRLKNISAVPAMVSLTLENENFEDFDIHPWEITIQPNKIESFEVAAYASKLGVIDDNLIVSIENSEYEQIRLQSNGVELKVEVDPRQINLDRVLLYRTEKRNLTIRNVSEIPINWRLSAEHTNSRIRLSSTAGKIKTKSSCEIELQYYADKVIPTHTKFIICEIFLNEKDQDPIETYNITVTAQNYELLFEIIAKNPIYFDAIPVGSINNVSFAIKNLGAYDIRYEIQFQDKEILKKLCDAKTLAILEQDFKIQPTAGLIQTKKQTTINITYAPTIETTLKSFPLFECEIIEPYRDVGLVNKCIVNVSATSYYTRFFIEPQPQLNFGSLALKMQKTMQIKIENTGKFPLKFLIVNQSTLRTPQTISVQKRDSRLVKKDKRSPKKEKIIARQSTNISNYATKWGPFTLEKTQGDLKPGQSDILTVNCWSDAIGYFEEKATFLIADSSPSEEHKREVSMVVDICVAEIIFKDYNEIFPDSYVVESLEDSDYPNKIDAHTIFETLSKCLHFYRVCIGNIHTISITLRNTNVVPGNVIIETTSNSTFKNMFMTNTNKLTIPPMSKQSFVLSFTPTVLGNFSSLLTMKLDLPSDLEPRIFTINLHGESYVPQIRLIDPATENNDISMLDFGLTILSDVHEKVIKIKNAGQIAATITVKIFDDLHAVYGIAIDQNKNKWPCGCSNDENGSQEVTLQLFPGEVANIRIRFVPIAPKKYKSCLKIIIENNPYEILEVNLMGEGLDTSIVLENLEFINSAILKNVTKTDSRESSHKLRKKSSKHSISVSRSTSKILTTQLLSYKLDYGTCFLNRMSKINFKIRNKTEDRYFKFEWSSHQNLVCLPAAGHLAPNSFKEMTAMFLAWEPLSLSQVLLECIVCEIAFNNPPVEPSWDSRQTNVNWIEKNPSLEEYVTFEQEDIFVRKIVAQTLEPEFQVVPETTQSIQLLVSAVADYSDYFCNVEIINFDDTLMLQSKEYKFTLKNIGLVNLDYSWELTMDEHYPIRLDSVTVDSTSSIKLGSNEKSDSANEIPTISYRESKQRLQIKSKNFEESYEPSDLFSSSAGLTDRSTDSWIEGENWPFEVTPKTGSLRPNEVVECTLKFLPVDVFEYKAYLRCKIENLNPNKAVPNIVITAKSLLPYCHFEIEDSDYLTKDRRDITLPGPPGYSLVDPETRNNIRVVEFKMMGTRKCHTRSIYLINPTCEDYCYCWSSLSNHMQNQPIFQCLPQTGLAEKGKRCKISFSHIAEKNGLFESFWQFEIKKYNLKTLFLIVTNVIEPSIECLTKIIKMEPSALGESKISTFEIINKEDCPLHFDILPDSLYSENGRLQTVSVCPMSGILQPHSAQTFNVEYKSSLIGEHSFDLQCKIENLSKLLKIFINVQVVKLSSKLIYIDDDDKEIEMIESCDNFINIGQLFLREPNKIKFKIINNGQLDFDYSWTLKNPYYDKCKIAFSEDNGTVEHNSINTCYIEMIFLEKTNTCNYSTILNIKYGLTYRLKLNISSKKLPMEFSFSRYDFGPCYIQTQRGYYYTTELNIKNNQKLPCSIKCNFEDKPHLKLDLSQLPYTIPANDSCKIIINFQPMEETVYKDKIPLLIKEITQKEILIQGEGVPYKIRLKDPREALIDFGTITVGKSSSRKIHLLNEGRLPAKVKVILKKYSLENTREIEEQFKKDIETNYLQPHNSFSTHLSSDYQTVSNTMKSSEIAEFIEILPATLRDLKPNKEMEVTIKCRAIKRIQSLAASLGLVVDNFSFHLALVKANCVKANLYLSRTYISFGTIFEGCTTQEKLVLINDGDISMGFIWETEKIKPHFEITPVSGYCSAGSEITFTCTFKPSYPTSCIKSEATLEIQKHKNVTLTITGDCRRIPESTNIIAFTAEIGQSKVKQIEIQNDSDRPWTLTPLLLGEHFTTDRNLFIDSKTNSLFSITYKPLQKSVRKHIDKGKLIIVLPDGRQPIVYDLSGIPSAAAEASEKRTRKIPAKRKFVETFVVYNNSNKQQTFNCRVEELLYDKSIITHKLDQIDVNSNSRSSYEYSFLFDSEGRYIYKVTMDDSNGNIRFYDLEFTVTIPEIAKIIKLTTYVRCPVLYNLKIENPSKLKEAKYDINNNNEDIIVHGLPTTLAPSTFVNVQIEYLPLIACETNTILEITTEVFGSTFYELHLTAKAMPPEKTTHVKSVLGSSVNFGLRLKNYSRRPCQFDISVDKTALSCSKSISIPPNQTYAIEARFEPDCLETINATIVATSLTAGEFVFPIVGLCTPPQPRGPFEITTKSPTILSFKNVFNEKKAFEFTVDNPNFAINSSAATIESKEEENILVSLQDTPRSRNSVIAGKLTITSTDESLSGVKWIYYLKGVIANE</sequence>
<evidence type="ECO:0000313" key="9">
    <source>
        <dbReference type="EnsemblMetazoa" id="XP_031785387"/>
    </source>
</evidence>
<evidence type="ECO:0000256" key="1">
    <source>
        <dbReference type="ARBA" id="ARBA00004138"/>
    </source>
</evidence>
<dbReference type="Gene3D" id="2.60.40.10">
    <property type="entry name" value="Immunoglobulins"/>
    <property type="match status" value="18"/>
</dbReference>
<dbReference type="InParanoid" id="A0A7M7QCG7"/>
<dbReference type="InterPro" id="IPR053879">
    <property type="entry name" value="HYDIN_VesB_CFA65-like_Ig"/>
</dbReference>
<keyword evidence="4" id="KW-0969">Cilium</keyword>
<dbReference type="PANTHER" id="PTHR23053:SF0">
    <property type="entry name" value="HYDROCEPHALUS-INDUCING PROTEIN HOMOLOG"/>
    <property type="match status" value="1"/>
</dbReference>
<organism evidence="9 10">
    <name type="scientific">Nasonia vitripennis</name>
    <name type="common">Parasitic wasp</name>
    <dbReference type="NCBI Taxonomy" id="7425"/>
    <lineage>
        <taxon>Eukaryota</taxon>
        <taxon>Metazoa</taxon>
        <taxon>Ecdysozoa</taxon>
        <taxon>Arthropoda</taxon>
        <taxon>Hexapoda</taxon>
        <taxon>Insecta</taxon>
        <taxon>Pterygota</taxon>
        <taxon>Neoptera</taxon>
        <taxon>Endopterygota</taxon>
        <taxon>Hymenoptera</taxon>
        <taxon>Apocrita</taxon>
        <taxon>Proctotrupomorpha</taxon>
        <taxon>Chalcidoidea</taxon>
        <taxon>Pteromalidae</taxon>
        <taxon>Pteromalinae</taxon>
        <taxon>Nasonia</taxon>
    </lineage>
</organism>